<dbReference type="GeneID" id="57780263"/>
<dbReference type="AlphaFoldDB" id="A0A291N6U3"/>
<comment type="catalytic activity">
    <reaction evidence="4">
        <text>L-methionine sulfone + acetyl-CoA = N-acetyl-L-methionine sulfone + CoA + H(+)</text>
        <dbReference type="Rhea" id="RHEA:47656"/>
        <dbReference type="ChEBI" id="CHEBI:15378"/>
        <dbReference type="ChEBI" id="CHEBI:57287"/>
        <dbReference type="ChEBI" id="CHEBI:57288"/>
        <dbReference type="ChEBI" id="CHEBI:87824"/>
        <dbReference type="ChEBI" id="CHEBI:87825"/>
    </reaction>
</comment>
<protein>
    <submittedName>
        <fullName evidence="6">GNAT family N-acetyltransferase</fullName>
    </submittedName>
</protein>
<name>A0A291N6U3_SPHYA</name>
<feature type="domain" description="N-acetyltransferase" evidence="5">
    <location>
        <begin position="1"/>
        <end position="164"/>
    </location>
</feature>
<reference evidence="6 7" key="1">
    <citation type="submission" date="2017-10" db="EMBL/GenBank/DDBJ databases">
        <title>Sphingobium yanoikuyae S72.</title>
        <authorList>
            <person name="Sanchez E."/>
            <person name="Bustos P."/>
            <person name="Mendoza P."/>
            <person name="Guo X."/>
            <person name="Mendoza A."/>
        </authorList>
    </citation>
    <scope>NUCLEOTIDE SEQUENCE [LARGE SCALE GENOMIC DNA]</scope>
    <source>
        <strain evidence="6 7">S72</strain>
    </source>
</reference>
<proteinExistence type="predicted"/>
<evidence type="ECO:0000256" key="1">
    <source>
        <dbReference type="ARBA" id="ARBA00022679"/>
    </source>
</evidence>
<dbReference type="InterPro" id="IPR000182">
    <property type="entry name" value="GNAT_dom"/>
</dbReference>
<dbReference type="RefSeq" id="WP_097385470.1">
    <property type="nucleotide sequence ID" value="NZ_CP023741.1"/>
</dbReference>
<dbReference type="CDD" id="cd04301">
    <property type="entry name" value="NAT_SF"/>
    <property type="match status" value="1"/>
</dbReference>
<gene>
    <name evidence="6" type="ORF">A6768_25710</name>
</gene>
<comment type="catalytic activity">
    <reaction evidence="3">
        <text>L-methionine sulfoximine + acetyl-CoA = N-acetyl-L-methionine sulfoximine + CoA + H(+)</text>
        <dbReference type="Rhea" id="RHEA:47660"/>
        <dbReference type="ChEBI" id="CHEBI:15378"/>
        <dbReference type="ChEBI" id="CHEBI:57287"/>
        <dbReference type="ChEBI" id="CHEBI:57288"/>
        <dbReference type="ChEBI" id="CHEBI:87826"/>
        <dbReference type="ChEBI" id="CHEBI:87827"/>
    </reaction>
</comment>
<dbReference type="KEGG" id="sya:A6768_25710"/>
<dbReference type="PANTHER" id="PTHR43072">
    <property type="entry name" value="N-ACETYLTRANSFERASE"/>
    <property type="match status" value="1"/>
</dbReference>
<dbReference type="Proteomes" id="UP000219422">
    <property type="component" value="Chromosome"/>
</dbReference>
<evidence type="ECO:0000256" key="2">
    <source>
        <dbReference type="ARBA" id="ARBA00023315"/>
    </source>
</evidence>
<dbReference type="SUPFAM" id="SSF55729">
    <property type="entry name" value="Acyl-CoA N-acyltransferases (Nat)"/>
    <property type="match status" value="1"/>
</dbReference>
<dbReference type="EMBL" id="CP023741">
    <property type="protein sequence ID" value="ATI83063.1"/>
    <property type="molecule type" value="Genomic_DNA"/>
</dbReference>
<evidence type="ECO:0000256" key="3">
    <source>
        <dbReference type="ARBA" id="ARBA00050603"/>
    </source>
</evidence>
<evidence type="ECO:0000256" key="4">
    <source>
        <dbReference type="ARBA" id="ARBA00051334"/>
    </source>
</evidence>
<evidence type="ECO:0000259" key="5">
    <source>
        <dbReference type="PROSITE" id="PS51186"/>
    </source>
</evidence>
<organism evidence="6 7">
    <name type="scientific">Sphingobium yanoikuyae</name>
    <name type="common">Sphingomonas yanoikuyae</name>
    <dbReference type="NCBI Taxonomy" id="13690"/>
    <lineage>
        <taxon>Bacteria</taxon>
        <taxon>Pseudomonadati</taxon>
        <taxon>Pseudomonadota</taxon>
        <taxon>Alphaproteobacteria</taxon>
        <taxon>Sphingomonadales</taxon>
        <taxon>Sphingomonadaceae</taxon>
        <taxon>Sphingobium</taxon>
    </lineage>
</organism>
<keyword evidence="2" id="KW-0012">Acyltransferase</keyword>
<evidence type="ECO:0000313" key="6">
    <source>
        <dbReference type="EMBL" id="ATI83063.1"/>
    </source>
</evidence>
<accession>A0A291N6U3</accession>
<dbReference type="GO" id="GO:0016747">
    <property type="term" value="F:acyltransferase activity, transferring groups other than amino-acyl groups"/>
    <property type="evidence" value="ECO:0007669"/>
    <property type="project" value="InterPro"/>
</dbReference>
<dbReference type="PROSITE" id="PS51186">
    <property type="entry name" value="GNAT"/>
    <property type="match status" value="1"/>
</dbReference>
<dbReference type="InterPro" id="IPR016181">
    <property type="entry name" value="Acyl_CoA_acyltransferase"/>
</dbReference>
<evidence type="ECO:0000313" key="7">
    <source>
        <dbReference type="Proteomes" id="UP000219422"/>
    </source>
</evidence>
<dbReference type="Gene3D" id="3.40.630.30">
    <property type="match status" value="1"/>
</dbReference>
<keyword evidence="1 6" id="KW-0808">Transferase</keyword>
<dbReference type="FunFam" id="3.40.630.30:FF:000026">
    <property type="entry name" value="Phosphinothricin acetyltransferase"/>
    <property type="match status" value="1"/>
</dbReference>
<dbReference type="PANTHER" id="PTHR43072:SF23">
    <property type="entry name" value="UPF0039 PROTEIN C11D3.02C"/>
    <property type="match status" value="1"/>
</dbReference>
<dbReference type="Pfam" id="PF00583">
    <property type="entry name" value="Acetyltransf_1"/>
    <property type="match status" value="1"/>
</dbReference>
<sequence>MTIRDASPADAPAIAAIYNDAVVNTTAIWNEHQVDAADRLAWLTERQKQGYPVLVAVDALGDVVGYASFGDWRAWDGYRNTVEHSVYVRVDQRGAGIGKALVLALIDRARTIGKHVMVAGIEAGNIGSIRLHEQLGFAQVGLLPQVGMKFGRWLDLAFLQLTLDPRATPDSRLAD</sequence>